<dbReference type="EMBL" id="CM045769">
    <property type="protein sequence ID" value="KAI7995006.1"/>
    <property type="molecule type" value="Genomic_DNA"/>
</dbReference>
<evidence type="ECO:0000313" key="2">
    <source>
        <dbReference type="Proteomes" id="UP001060215"/>
    </source>
</evidence>
<dbReference type="Proteomes" id="UP001060215">
    <property type="component" value="Chromosome 12"/>
</dbReference>
<protein>
    <submittedName>
        <fullName evidence="1">Uncharacterized protein</fullName>
    </submittedName>
</protein>
<gene>
    <name evidence="1" type="ORF">LOK49_LG11G01579</name>
</gene>
<accession>A0ACC0G1Q2</accession>
<proteinExistence type="predicted"/>
<reference evidence="1 2" key="1">
    <citation type="journal article" date="2022" name="Plant J.">
        <title>Chromosome-level genome of Camellia lanceoleosa provides a valuable resource for understanding genome evolution and self-incompatibility.</title>
        <authorList>
            <person name="Gong W."/>
            <person name="Xiao S."/>
            <person name="Wang L."/>
            <person name="Liao Z."/>
            <person name="Chang Y."/>
            <person name="Mo W."/>
            <person name="Hu G."/>
            <person name="Li W."/>
            <person name="Zhao G."/>
            <person name="Zhu H."/>
            <person name="Hu X."/>
            <person name="Ji K."/>
            <person name="Xiang X."/>
            <person name="Song Q."/>
            <person name="Yuan D."/>
            <person name="Jin S."/>
            <person name="Zhang L."/>
        </authorList>
    </citation>
    <scope>NUCLEOTIDE SEQUENCE [LARGE SCALE GENOMIC DNA]</scope>
    <source>
        <strain evidence="1">SQ_2022a</strain>
    </source>
</reference>
<organism evidence="1 2">
    <name type="scientific">Camellia lanceoleosa</name>
    <dbReference type="NCBI Taxonomy" id="1840588"/>
    <lineage>
        <taxon>Eukaryota</taxon>
        <taxon>Viridiplantae</taxon>
        <taxon>Streptophyta</taxon>
        <taxon>Embryophyta</taxon>
        <taxon>Tracheophyta</taxon>
        <taxon>Spermatophyta</taxon>
        <taxon>Magnoliopsida</taxon>
        <taxon>eudicotyledons</taxon>
        <taxon>Gunneridae</taxon>
        <taxon>Pentapetalae</taxon>
        <taxon>asterids</taxon>
        <taxon>Ericales</taxon>
        <taxon>Theaceae</taxon>
        <taxon>Camellia</taxon>
    </lineage>
</organism>
<comment type="caution">
    <text evidence="1">The sequence shown here is derived from an EMBL/GenBank/DDBJ whole genome shotgun (WGS) entry which is preliminary data.</text>
</comment>
<sequence>MFLLQDLKANPYKSAKGTVIEAGLHKSKGPVATFIVQNGTLKRGDVVICGEAFGKVQAIFDDQGNRVDEARPSIPVQAIAWLNMAIFVAFPVE</sequence>
<name>A0ACC0G1Q2_9ERIC</name>
<evidence type="ECO:0000313" key="1">
    <source>
        <dbReference type="EMBL" id="KAI7995006.1"/>
    </source>
</evidence>
<keyword evidence="2" id="KW-1185">Reference proteome</keyword>